<name>A0ABZ2ANE2_9TREE</name>
<protein>
    <submittedName>
        <fullName evidence="1">Uncharacterized protein</fullName>
    </submittedName>
</protein>
<sequence length="398" mass="43395">MGACHSRNHFTCPPSAPTSKSYFLASFPNPIIEVTDDRLPEFISTLHLESQLNRLQDISVAYKFNPNNQSILPPLVIKKSVLGIDTKMAHNGARIPAHTAIQPTATTAAGAIKKRRCPLSFHSLRSKTSCSISSINNVSKGQQPHVMIVATPARAVAPCLTPKEKMAYPRRMSVYAHVPTENVEPIPEPRGIRPLFLEEKYGVWSRESILKNINKEKTFAGCVAAQAEHVRDIESTMKTAKAVCEIGLTDASQTFIPPRERARSNSVPTIKTLSRRDSFKTNSFTARITSVFCHLSKPALPSIDIRLNANFVQQPATPRLQPLEFGAGFGDDLSIDQAAKFATDTVSSTVAVSTPDLVFSSLRSSLPFSVSSASSLSVYSTSSYEEFSPAISMVVDSS</sequence>
<evidence type="ECO:0000313" key="1">
    <source>
        <dbReference type="EMBL" id="WVO19424.1"/>
    </source>
</evidence>
<gene>
    <name evidence="1" type="ORF">IAS62_000708</name>
</gene>
<dbReference type="EMBL" id="CP143806">
    <property type="protein sequence ID" value="WVO19424.1"/>
    <property type="molecule type" value="Genomic_DNA"/>
</dbReference>
<dbReference type="GeneID" id="89987484"/>
<evidence type="ECO:0000313" key="2">
    <source>
        <dbReference type="Proteomes" id="UP001432216"/>
    </source>
</evidence>
<keyword evidence="2" id="KW-1185">Reference proteome</keyword>
<organism evidence="1 2">
    <name type="scientific">Cryptococcus decagattii</name>
    <dbReference type="NCBI Taxonomy" id="1859122"/>
    <lineage>
        <taxon>Eukaryota</taxon>
        <taxon>Fungi</taxon>
        <taxon>Dikarya</taxon>
        <taxon>Basidiomycota</taxon>
        <taxon>Agaricomycotina</taxon>
        <taxon>Tremellomycetes</taxon>
        <taxon>Tremellales</taxon>
        <taxon>Cryptococcaceae</taxon>
        <taxon>Cryptococcus</taxon>
        <taxon>Cryptococcus gattii species complex</taxon>
    </lineage>
</organism>
<proteinExistence type="predicted"/>
<accession>A0ABZ2ANE2</accession>
<reference evidence="1 2" key="1">
    <citation type="submission" date="2024-01" db="EMBL/GenBank/DDBJ databases">
        <title>Comparative genomics of Cryptococcus and Kwoniella reveals pathogenesis evolution and contrasting modes of karyotype evolution via chromosome fusion or intercentromeric recombination.</title>
        <authorList>
            <person name="Coelho M.A."/>
            <person name="David-Palma M."/>
            <person name="Shea T."/>
            <person name="Bowers K."/>
            <person name="McGinley-Smith S."/>
            <person name="Mohammad A.W."/>
            <person name="Gnirke A."/>
            <person name="Yurkov A.M."/>
            <person name="Nowrousian M."/>
            <person name="Sun S."/>
            <person name="Cuomo C.A."/>
            <person name="Heitman J."/>
        </authorList>
    </citation>
    <scope>NUCLEOTIDE SEQUENCE [LARGE SCALE GENOMIC DNA]</scope>
    <source>
        <strain evidence="1 2">7685027</strain>
    </source>
</reference>
<dbReference type="Proteomes" id="UP001432216">
    <property type="component" value="Chromosome 1"/>
</dbReference>
<dbReference type="RefSeq" id="XP_064718664.1">
    <property type="nucleotide sequence ID" value="XM_064862592.1"/>
</dbReference>